<dbReference type="PANTHER" id="PTHR44846">
    <property type="entry name" value="MANNOSYL-D-GLYCERATE TRANSPORT/METABOLISM SYSTEM REPRESSOR MNGR-RELATED"/>
    <property type="match status" value="1"/>
</dbReference>
<evidence type="ECO:0000259" key="1">
    <source>
        <dbReference type="SMART" id="SM00866"/>
    </source>
</evidence>
<evidence type="ECO:0000313" key="2">
    <source>
        <dbReference type="EMBL" id="MFC7616495.1"/>
    </source>
</evidence>
<dbReference type="EMBL" id="JBHTEY010000004">
    <property type="protein sequence ID" value="MFC7616495.1"/>
    <property type="molecule type" value="Genomic_DNA"/>
</dbReference>
<dbReference type="Pfam" id="PF07702">
    <property type="entry name" value="UTRA"/>
    <property type="match status" value="1"/>
</dbReference>
<protein>
    <submittedName>
        <fullName evidence="2">GntR family transcriptional regulator</fullName>
    </submittedName>
</protein>
<keyword evidence="3" id="KW-1185">Reference proteome</keyword>
<feature type="domain" description="UbiC transcription regulator-associated" evidence="1">
    <location>
        <begin position="1"/>
        <end position="107"/>
    </location>
</feature>
<reference evidence="3" key="1">
    <citation type="journal article" date="2019" name="Int. J. Syst. Evol. Microbiol.">
        <title>The Global Catalogue of Microorganisms (GCM) 10K type strain sequencing project: providing services to taxonomists for standard genome sequencing and annotation.</title>
        <authorList>
            <consortium name="The Broad Institute Genomics Platform"/>
            <consortium name="The Broad Institute Genome Sequencing Center for Infectious Disease"/>
            <person name="Wu L."/>
            <person name="Ma J."/>
        </authorList>
    </citation>
    <scope>NUCLEOTIDE SEQUENCE [LARGE SCALE GENOMIC DNA]</scope>
    <source>
        <strain evidence="3">JCM 17695</strain>
    </source>
</reference>
<dbReference type="Proteomes" id="UP001596512">
    <property type="component" value="Unassembled WGS sequence"/>
</dbReference>
<dbReference type="SUPFAM" id="SSF64288">
    <property type="entry name" value="Chorismate lyase-like"/>
    <property type="match status" value="1"/>
</dbReference>
<sequence>MIDVLRLRLLDGVPAMLERSSFIEPVGRLLFEMDPDGGSIYDHLLSRGVDLHAARHTVDAVGADPTDARLLGIADGAPLLRERRRACDAAGNPIEYGDDRYRPDLVTFTITNVRTASPGLLKEIS</sequence>
<evidence type="ECO:0000313" key="3">
    <source>
        <dbReference type="Proteomes" id="UP001596512"/>
    </source>
</evidence>
<gene>
    <name evidence="2" type="ORF">ACFQV2_26530</name>
</gene>
<proteinExistence type="predicted"/>
<accession>A0ABW2TU22</accession>
<name>A0ABW2TU22_9PSEU</name>
<organism evidence="2 3">
    <name type="scientific">Actinokineospora soli</name>
    <dbReference type="NCBI Taxonomy" id="1048753"/>
    <lineage>
        <taxon>Bacteria</taxon>
        <taxon>Bacillati</taxon>
        <taxon>Actinomycetota</taxon>
        <taxon>Actinomycetes</taxon>
        <taxon>Pseudonocardiales</taxon>
        <taxon>Pseudonocardiaceae</taxon>
        <taxon>Actinokineospora</taxon>
    </lineage>
</organism>
<dbReference type="PANTHER" id="PTHR44846:SF17">
    <property type="entry name" value="GNTR-FAMILY TRANSCRIPTIONAL REGULATOR"/>
    <property type="match status" value="1"/>
</dbReference>
<dbReference type="SMART" id="SM00866">
    <property type="entry name" value="UTRA"/>
    <property type="match status" value="1"/>
</dbReference>
<dbReference type="InterPro" id="IPR028978">
    <property type="entry name" value="Chorismate_lyase_/UTRA_dom_sf"/>
</dbReference>
<comment type="caution">
    <text evidence="2">The sequence shown here is derived from an EMBL/GenBank/DDBJ whole genome shotgun (WGS) entry which is preliminary data.</text>
</comment>
<dbReference type="InterPro" id="IPR050679">
    <property type="entry name" value="Bact_HTH_transcr_reg"/>
</dbReference>
<dbReference type="InterPro" id="IPR011663">
    <property type="entry name" value="UTRA"/>
</dbReference>
<dbReference type="Gene3D" id="3.40.1410.10">
    <property type="entry name" value="Chorismate lyase-like"/>
    <property type="match status" value="1"/>
</dbReference>